<dbReference type="AlphaFoldDB" id="A0AA40A8E3"/>
<gene>
    <name evidence="1" type="ORF">B0H67DRAFT_584624</name>
</gene>
<evidence type="ECO:0000313" key="2">
    <source>
        <dbReference type="Proteomes" id="UP001172102"/>
    </source>
</evidence>
<sequence>MGSRYPTIGGGPRKINREAHSLSLCRPASSWRRISTTAELTDILGSHDSITKNEVEIGPVTSAIAANSHILEHDSGAGRTCAADGMQRGASEACSADTASCPGRTRRRTSPRTRFSLCRLSVRTVGTVNSGGKRPGDTSQAQPCSVFLRQLLARLPQCAIDVVPWPSAHHAHPPALELSPEHPSCTGGCVDTERRLRRPSCRESVMVSVSVPSLMVSRQDAR</sequence>
<evidence type="ECO:0000313" key="1">
    <source>
        <dbReference type="EMBL" id="KAK0711207.1"/>
    </source>
</evidence>
<accession>A0AA40A8E3</accession>
<reference evidence="1" key="1">
    <citation type="submission" date="2023-06" db="EMBL/GenBank/DDBJ databases">
        <title>Genome-scale phylogeny and comparative genomics of the fungal order Sordariales.</title>
        <authorList>
            <consortium name="Lawrence Berkeley National Laboratory"/>
            <person name="Hensen N."/>
            <person name="Bonometti L."/>
            <person name="Westerberg I."/>
            <person name="Brannstrom I.O."/>
            <person name="Guillou S."/>
            <person name="Cros-Aarteil S."/>
            <person name="Calhoun S."/>
            <person name="Haridas S."/>
            <person name="Kuo A."/>
            <person name="Mondo S."/>
            <person name="Pangilinan J."/>
            <person name="Riley R."/>
            <person name="Labutti K."/>
            <person name="Andreopoulos B."/>
            <person name="Lipzen A."/>
            <person name="Chen C."/>
            <person name="Yanf M."/>
            <person name="Daum C."/>
            <person name="Ng V."/>
            <person name="Clum A."/>
            <person name="Steindorff A."/>
            <person name="Ohm R."/>
            <person name="Martin F."/>
            <person name="Silar P."/>
            <person name="Natvig D."/>
            <person name="Lalanne C."/>
            <person name="Gautier V."/>
            <person name="Ament-Velasquez S.L."/>
            <person name="Kruys A."/>
            <person name="Hutchinson M.I."/>
            <person name="Powell A.J."/>
            <person name="Barry K."/>
            <person name="Miller A.N."/>
            <person name="Grigoriev I.V."/>
            <person name="Debuchy R."/>
            <person name="Gladieux P."/>
            <person name="Thoren M.H."/>
            <person name="Johannesson H."/>
        </authorList>
    </citation>
    <scope>NUCLEOTIDE SEQUENCE</scope>
    <source>
        <strain evidence="1">SMH4607-1</strain>
    </source>
</reference>
<organism evidence="1 2">
    <name type="scientific">Lasiosphaeris hirsuta</name>
    <dbReference type="NCBI Taxonomy" id="260670"/>
    <lineage>
        <taxon>Eukaryota</taxon>
        <taxon>Fungi</taxon>
        <taxon>Dikarya</taxon>
        <taxon>Ascomycota</taxon>
        <taxon>Pezizomycotina</taxon>
        <taxon>Sordariomycetes</taxon>
        <taxon>Sordariomycetidae</taxon>
        <taxon>Sordariales</taxon>
        <taxon>Lasiosphaeriaceae</taxon>
        <taxon>Lasiosphaeris</taxon>
    </lineage>
</organism>
<proteinExistence type="predicted"/>
<name>A0AA40A8E3_9PEZI</name>
<dbReference type="Proteomes" id="UP001172102">
    <property type="component" value="Unassembled WGS sequence"/>
</dbReference>
<comment type="caution">
    <text evidence="1">The sequence shown here is derived from an EMBL/GenBank/DDBJ whole genome shotgun (WGS) entry which is preliminary data.</text>
</comment>
<dbReference type="EMBL" id="JAUKUA010000005">
    <property type="protein sequence ID" value="KAK0711207.1"/>
    <property type="molecule type" value="Genomic_DNA"/>
</dbReference>
<keyword evidence="2" id="KW-1185">Reference proteome</keyword>
<protein>
    <submittedName>
        <fullName evidence="1">Uncharacterized protein</fullName>
    </submittedName>
</protein>